<evidence type="ECO:0008006" key="4">
    <source>
        <dbReference type="Google" id="ProtNLM"/>
    </source>
</evidence>
<name>A0A4Z1EDT2_9HELO</name>
<dbReference type="OrthoDB" id="412402at2759"/>
<evidence type="ECO:0000256" key="1">
    <source>
        <dbReference type="SAM" id="MobiDB-lite"/>
    </source>
</evidence>
<dbReference type="InterPro" id="IPR014746">
    <property type="entry name" value="Gln_synth/guanido_kin_cat_dom"/>
</dbReference>
<dbReference type="Pfam" id="PF12224">
    <property type="entry name" value="Amidoligase_2"/>
    <property type="match status" value="1"/>
</dbReference>
<reference evidence="2 3" key="1">
    <citation type="submission" date="2017-12" db="EMBL/GenBank/DDBJ databases">
        <title>Comparative genomics of Botrytis spp.</title>
        <authorList>
            <person name="Valero-Jimenez C.A."/>
            <person name="Tapia P."/>
            <person name="Veloso J."/>
            <person name="Silva-Moreno E."/>
            <person name="Staats M."/>
            <person name="Valdes J.H."/>
            <person name="Van Kan J.A.L."/>
        </authorList>
    </citation>
    <scope>NUCLEOTIDE SEQUENCE [LARGE SCALE GENOMIC DNA]</scope>
    <source>
        <strain evidence="2 3">Bt9001</strain>
    </source>
</reference>
<comment type="caution">
    <text evidence="2">The sequence shown here is derived from an EMBL/GenBank/DDBJ whole genome shotgun (WGS) entry which is preliminary data.</text>
</comment>
<feature type="compositionally biased region" description="Basic and acidic residues" evidence="1">
    <location>
        <begin position="42"/>
        <end position="56"/>
    </location>
</feature>
<gene>
    <name evidence="2" type="ORF">BTUL_0203g00090</name>
</gene>
<dbReference type="PANTHER" id="PTHR36847:SF1">
    <property type="entry name" value="AMIDOLIGASE ENZYME"/>
    <property type="match status" value="1"/>
</dbReference>
<proteinExistence type="predicted"/>
<evidence type="ECO:0000313" key="2">
    <source>
        <dbReference type="EMBL" id="TGO08548.1"/>
    </source>
</evidence>
<organism evidence="2 3">
    <name type="scientific">Botrytis tulipae</name>
    <dbReference type="NCBI Taxonomy" id="87230"/>
    <lineage>
        <taxon>Eukaryota</taxon>
        <taxon>Fungi</taxon>
        <taxon>Dikarya</taxon>
        <taxon>Ascomycota</taxon>
        <taxon>Pezizomycotina</taxon>
        <taxon>Leotiomycetes</taxon>
        <taxon>Helotiales</taxon>
        <taxon>Sclerotiniaceae</taxon>
        <taxon>Botrytis</taxon>
    </lineage>
</organism>
<sequence>MSSSSTVEGSKKTAVKSETRLTFGIEIEYLLATVHPVHPAPHPKDPREKDGKKLSNIDEVNDDVGERLKAKGIPVTTTVWETDTSMSGAELRTKWHLKSDSSVNPKERIHPDYREFGMEISSPPYYYDQASRELIPVVLETLRNNYLVRVNESAGFHVHVGNEYDGFSFPVFRNLVAILYTYERQIRLMVSAERVQTSQTFCRSFTWCTFATSAPDITRLEFLNHILSYQNPDDWKQFWTDMTPGVGGRLAFNLVNLKLPYETEERTIEFRLHPGTLDPEVMLNWVHFCIKVTEKACHIPNENELYELLRRDVEKPMGIAGEDCSTLDFLMWLGCPAQAYYYGAPSVADPQALGERIREDERMEQVSRALAVLKRKEWVERMRRAQHGRDFPGDDADFEEVESECVGEFISMVSLII</sequence>
<dbReference type="PANTHER" id="PTHR36847">
    <property type="entry name" value="AMIDOLIGASE ENZYME"/>
    <property type="match status" value="1"/>
</dbReference>
<dbReference type="GO" id="GO:0003824">
    <property type="term" value="F:catalytic activity"/>
    <property type="evidence" value="ECO:0007669"/>
    <property type="project" value="InterPro"/>
</dbReference>
<dbReference type="InterPro" id="IPR022025">
    <property type="entry name" value="Amidoligase_2"/>
</dbReference>
<dbReference type="SUPFAM" id="SSF55931">
    <property type="entry name" value="Glutamine synthetase/guanido kinase"/>
    <property type="match status" value="1"/>
</dbReference>
<accession>A0A4Z1EDT2</accession>
<dbReference type="EMBL" id="PQXH01000203">
    <property type="protein sequence ID" value="TGO08548.1"/>
    <property type="molecule type" value="Genomic_DNA"/>
</dbReference>
<dbReference type="AlphaFoldDB" id="A0A4Z1EDT2"/>
<evidence type="ECO:0000313" key="3">
    <source>
        <dbReference type="Proteomes" id="UP000297777"/>
    </source>
</evidence>
<protein>
    <recommendedName>
        <fullName evidence="4">Amidoligase enzyme</fullName>
    </recommendedName>
</protein>
<feature type="region of interest" description="Disordered" evidence="1">
    <location>
        <begin position="36"/>
        <end position="60"/>
    </location>
</feature>
<dbReference type="Proteomes" id="UP000297777">
    <property type="component" value="Unassembled WGS sequence"/>
</dbReference>
<keyword evidence="3" id="KW-1185">Reference proteome</keyword>